<evidence type="ECO:0000313" key="5">
    <source>
        <dbReference type="Proteomes" id="UP001224122"/>
    </source>
</evidence>
<dbReference type="SUPFAM" id="SSF52317">
    <property type="entry name" value="Class I glutamine amidotransferase-like"/>
    <property type="match status" value="1"/>
</dbReference>
<dbReference type="EMBL" id="JAUSTW010000004">
    <property type="protein sequence ID" value="MDQ0199333.1"/>
    <property type="molecule type" value="Genomic_DNA"/>
</dbReference>
<feature type="domain" description="CobB/CobQ-like glutamine amidotransferase" evidence="3">
    <location>
        <begin position="7"/>
        <end position="195"/>
    </location>
</feature>
<dbReference type="EC" id="3.5.1.2" evidence="2"/>
<dbReference type="InterPro" id="IPR043702">
    <property type="entry name" value="Lipid_II_synth_GatD"/>
</dbReference>
<dbReference type="CDD" id="cd01750">
    <property type="entry name" value="GATase1_CobQ"/>
    <property type="match status" value="1"/>
</dbReference>
<keyword evidence="5" id="KW-1185">Reference proteome</keyword>
<dbReference type="Gene3D" id="3.40.50.880">
    <property type="match status" value="1"/>
</dbReference>
<dbReference type="EC" id="6.3.5.13" evidence="2"/>
<dbReference type="Proteomes" id="UP001224122">
    <property type="component" value="Unassembled WGS sequence"/>
</dbReference>
<dbReference type="PANTHER" id="PTHR21343:SF9">
    <property type="entry name" value="LIPID II ISOGLUTAMINYL SYNTHASE (GLUTAMINE-HYDROLYZING) SUBUNIT GATD"/>
    <property type="match status" value="1"/>
</dbReference>
<name>A0ABT9XVC6_9BACI</name>
<sequence>MEHLLYHFCPDTLNLYGDRGNIICLKKRCEWRGISLHIEEIKNPDDARKTGSDLFMIGGGSDREQSIVTSRLAPLVKEIRAWIEDGVSALTICGGYQFLGDYYEMKNGEKLKGMGILPFYTKAGEDRLMTNLLVESKQFGKVVGFENHGGKTYHHFETIGKVINGYGNNEESGEEGLHYHHLIGTYLHGPILPKNPKIADYLIEKAFERKTGRKLEPLDDEMENKETRPFGRDFCTLNGKNIKMKREDKIS</sequence>
<protein>
    <recommendedName>
        <fullName evidence="2">Lipid II isoglutaminyl synthase (glutamine-hydrolyzing) subunit GatD</fullName>
        <ecNumber evidence="2">6.3.5.13</ecNumber>
    </recommendedName>
    <alternativeName>
        <fullName evidence="2">Lipid II isoglutaminyl synthase glutaminase subunit</fullName>
        <ecNumber evidence="2">3.5.1.2</ecNumber>
    </alternativeName>
</protein>
<comment type="function">
    <text evidence="2">The lipid II isoglutaminyl synthase complex catalyzes the formation of alpha-D-isoglutamine in the cell wall lipid II stem peptide. The GatD subunit catalyzes the hydrolysis of glutamine to glutamate and ammonia. The resulting ammonia molecule is channeled to the active site of MurT.</text>
</comment>
<dbReference type="PROSITE" id="PS51274">
    <property type="entry name" value="GATASE_COBBQ"/>
    <property type="match status" value="1"/>
</dbReference>
<dbReference type="HAMAP" id="MF_02213">
    <property type="entry name" value="Lipid_II_synth_GatD"/>
    <property type="match status" value="1"/>
</dbReference>
<comment type="catalytic activity">
    <reaction evidence="2">
        <text>L-glutamine + H2O = L-glutamate + NH4(+)</text>
        <dbReference type="Rhea" id="RHEA:15889"/>
        <dbReference type="ChEBI" id="CHEBI:15377"/>
        <dbReference type="ChEBI" id="CHEBI:28938"/>
        <dbReference type="ChEBI" id="CHEBI:29985"/>
        <dbReference type="ChEBI" id="CHEBI:58359"/>
        <dbReference type="EC" id="3.5.1.2"/>
    </reaction>
</comment>
<dbReference type="InterPro" id="IPR033949">
    <property type="entry name" value="CobQ_GATase1"/>
</dbReference>
<evidence type="ECO:0000256" key="2">
    <source>
        <dbReference type="HAMAP-Rule" id="MF_02213"/>
    </source>
</evidence>
<keyword evidence="2" id="KW-0436">Ligase</keyword>
<keyword evidence="2" id="KW-0961">Cell wall biogenesis/degradation</keyword>
<proteinExistence type="inferred from homology"/>
<gene>
    <name evidence="2" type="primary">gatD</name>
    <name evidence="4" type="ORF">J2S10_002515</name>
</gene>
<keyword evidence="2" id="KW-0378">Hydrolase</keyword>
<feature type="binding site" evidence="2">
    <location>
        <position position="127"/>
    </location>
    <ligand>
        <name>substrate</name>
    </ligand>
</feature>
<keyword evidence="1 2" id="KW-0315">Glutamine amidotransferase</keyword>
<dbReference type="PANTHER" id="PTHR21343">
    <property type="entry name" value="DETHIOBIOTIN SYNTHETASE"/>
    <property type="match status" value="1"/>
</dbReference>
<evidence type="ECO:0000259" key="3">
    <source>
        <dbReference type="Pfam" id="PF07685"/>
    </source>
</evidence>
<keyword evidence="2" id="KW-0133">Cell shape</keyword>
<dbReference type="InterPro" id="IPR029062">
    <property type="entry name" value="Class_I_gatase-like"/>
</dbReference>
<evidence type="ECO:0000313" key="4">
    <source>
        <dbReference type="EMBL" id="MDQ0199333.1"/>
    </source>
</evidence>
<accession>A0ABT9XVC6</accession>
<comment type="pathway">
    <text evidence="2">Cell wall biogenesis; peptidoglycan biosynthesis.</text>
</comment>
<organism evidence="4 5">
    <name type="scientific">Neobacillus ginsengisoli</name>
    <dbReference type="NCBI Taxonomy" id="904295"/>
    <lineage>
        <taxon>Bacteria</taxon>
        <taxon>Bacillati</taxon>
        <taxon>Bacillota</taxon>
        <taxon>Bacilli</taxon>
        <taxon>Bacillales</taxon>
        <taxon>Bacillaceae</taxon>
        <taxon>Neobacillus</taxon>
    </lineage>
</organism>
<dbReference type="Pfam" id="PF07685">
    <property type="entry name" value="GATase_3"/>
    <property type="match status" value="1"/>
</dbReference>
<keyword evidence="2" id="KW-0573">Peptidoglycan synthesis</keyword>
<comment type="caution">
    <text evidence="4">The sequence shown here is derived from an EMBL/GenBank/DDBJ whole genome shotgun (WGS) entry which is preliminary data.</text>
</comment>
<comment type="subunit">
    <text evidence="2">Forms a heterodimer with MurT.</text>
</comment>
<comment type="similarity">
    <text evidence="2">Belongs to the CobB/CobQ family. GatD subfamily.</text>
</comment>
<evidence type="ECO:0000256" key="1">
    <source>
        <dbReference type="ARBA" id="ARBA00022962"/>
    </source>
</evidence>
<dbReference type="InterPro" id="IPR011698">
    <property type="entry name" value="GATase_3"/>
</dbReference>
<feature type="active site" description="Nucleophile" evidence="2">
    <location>
        <position position="93"/>
    </location>
</feature>
<reference evidence="4 5" key="1">
    <citation type="submission" date="2023-07" db="EMBL/GenBank/DDBJ databases">
        <title>Genomic Encyclopedia of Type Strains, Phase IV (KMG-IV): sequencing the most valuable type-strain genomes for metagenomic binning, comparative biology and taxonomic classification.</title>
        <authorList>
            <person name="Goeker M."/>
        </authorList>
    </citation>
    <scope>NUCLEOTIDE SEQUENCE [LARGE SCALE GENOMIC DNA]</scope>
    <source>
        <strain evidence="4 5">DSM 27594</strain>
    </source>
</reference>
<comment type="catalytic activity">
    <reaction evidence="2">
        <text>beta-D-GlcNAc-(1-&gt;4)-Mur2Ac(oyl-L-Ala-gamma-D-Glu-L-Lys-D-Ala-D-Ala)-di-trans,octa-cis-undecaprenyl diphosphate + L-glutamine + ATP + H2O = beta-D-GlcNAc-(1-&gt;4)-Mur2Ac(oyl-L-Ala-D-isoglutaminyl-L-Lys-D-Ala-D-Ala)-di-trans,octa-cis-undecaprenyl diphosphate + L-glutamate + ADP + phosphate + H(+)</text>
        <dbReference type="Rhea" id="RHEA:57928"/>
        <dbReference type="ChEBI" id="CHEBI:15377"/>
        <dbReference type="ChEBI" id="CHEBI:15378"/>
        <dbReference type="ChEBI" id="CHEBI:29985"/>
        <dbReference type="ChEBI" id="CHEBI:30616"/>
        <dbReference type="ChEBI" id="CHEBI:43474"/>
        <dbReference type="ChEBI" id="CHEBI:58359"/>
        <dbReference type="ChEBI" id="CHEBI:60033"/>
        <dbReference type="ChEBI" id="CHEBI:62233"/>
        <dbReference type="ChEBI" id="CHEBI:456216"/>
        <dbReference type="EC" id="6.3.5.13"/>
    </reaction>
</comment>
<feature type="active site" evidence="2">
    <location>
        <position position="188"/>
    </location>
</feature>